<dbReference type="SUPFAM" id="SSF48264">
    <property type="entry name" value="Cytochrome P450"/>
    <property type="match status" value="1"/>
</dbReference>
<dbReference type="GO" id="GO:0020037">
    <property type="term" value="F:heme binding"/>
    <property type="evidence" value="ECO:0007669"/>
    <property type="project" value="InterPro"/>
</dbReference>
<proteinExistence type="predicted"/>
<keyword evidence="3" id="KW-1185">Reference proteome</keyword>
<name>A0A225W7I7_9STRA</name>
<dbReference type="PROSITE" id="PS00086">
    <property type="entry name" value="CYTOCHROME_P450"/>
    <property type="match status" value="1"/>
</dbReference>
<organism evidence="2 3">
    <name type="scientific">Phytophthora megakarya</name>
    <dbReference type="NCBI Taxonomy" id="4795"/>
    <lineage>
        <taxon>Eukaryota</taxon>
        <taxon>Sar</taxon>
        <taxon>Stramenopiles</taxon>
        <taxon>Oomycota</taxon>
        <taxon>Peronosporomycetes</taxon>
        <taxon>Peronosporales</taxon>
        <taxon>Peronosporaceae</taxon>
        <taxon>Phytophthora</taxon>
    </lineage>
</organism>
<dbReference type="OrthoDB" id="105136at2759"/>
<dbReference type="AlphaFoldDB" id="A0A225W7I7"/>
<feature type="transmembrane region" description="Helical" evidence="1">
    <location>
        <begin position="6"/>
        <end position="27"/>
    </location>
</feature>
<evidence type="ECO:0000313" key="3">
    <source>
        <dbReference type="Proteomes" id="UP000198211"/>
    </source>
</evidence>
<keyword evidence="1" id="KW-0472">Membrane</keyword>
<dbReference type="GO" id="GO:0004497">
    <property type="term" value="F:monooxygenase activity"/>
    <property type="evidence" value="ECO:0007669"/>
    <property type="project" value="InterPro"/>
</dbReference>
<evidence type="ECO:0000313" key="2">
    <source>
        <dbReference type="EMBL" id="OWZ13693.1"/>
    </source>
</evidence>
<keyword evidence="1" id="KW-0812">Transmembrane</keyword>
<evidence type="ECO:0000256" key="1">
    <source>
        <dbReference type="SAM" id="Phobius"/>
    </source>
</evidence>
<evidence type="ECO:0008006" key="4">
    <source>
        <dbReference type="Google" id="ProtNLM"/>
    </source>
</evidence>
<sequence length="390" mass="43714">MTPLQELAVMATAVVVVYCIISMAIGVRSQASRAVLLHLLAFCQGVNLQWVMDPALAFQILKASGDKGNLIESKLSVPAWRPVISLESVNGEQWRRMKTQFTKLTQVLQPISELTNLFETRGQELLGFETVIDALKVNELSVACFYEWLFERTFDSQKFAEVCHSTWEWRKQIALKGFADDGVKQRTVEWCVEEIRCTPRLYALFGEKWAEPEYYSLILQPFIISPAINLTDVAVMVKEWVNVAPATEPITPEIIRQCVCSAHPFPIIERYFPAGDAELNIPPNTQVVIPLDEMAGDAFAIGVDLTFGAGSRVCVGRHMAMKAMVGLFTDAFVRSEMFQPRLNHKFSGRHNDGEETAAETLCELRIALGAIVTTGMETFKKIYLGYSKTC</sequence>
<keyword evidence="1" id="KW-1133">Transmembrane helix</keyword>
<dbReference type="Proteomes" id="UP000198211">
    <property type="component" value="Unassembled WGS sequence"/>
</dbReference>
<dbReference type="GO" id="GO:0016705">
    <property type="term" value="F:oxidoreductase activity, acting on paired donors, with incorporation or reduction of molecular oxygen"/>
    <property type="evidence" value="ECO:0007669"/>
    <property type="project" value="InterPro"/>
</dbReference>
<comment type="caution">
    <text evidence="2">The sequence shown here is derived from an EMBL/GenBank/DDBJ whole genome shotgun (WGS) entry which is preliminary data.</text>
</comment>
<dbReference type="InterPro" id="IPR017972">
    <property type="entry name" value="Cyt_P450_CS"/>
</dbReference>
<protein>
    <recommendedName>
        <fullName evidence="4">Cytochrome P450</fullName>
    </recommendedName>
</protein>
<gene>
    <name evidence="2" type="ORF">PHMEG_00012935</name>
</gene>
<accession>A0A225W7I7</accession>
<dbReference type="EMBL" id="NBNE01001513">
    <property type="protein sequence ID" value="OWZ13693.1"/>
    <property type="molecule type" value="Genomic_DNA"/>
</dbReference>
<dbReference type="GO" id="GO:0005506">
    <property type="term" value="F:iron ion binding"/>
    <property type="evidence" value="ECO:0007669"/>
    <property type="project" value="InterPro"/>
</dbReference>
<reference evidence="3" key="1">
    <citation type="submission" date="2017-03" db="EMBL/GenBank/DDBJ databases">
        <title>Phytopthora megakarya and P. palmivora, two closely related causual agents of cacao black pod achieved similar genome size and gene model numbers by different mechanisms.</title>
        <authorList>
            <person name="Ali S."/>
            <person name="Shao J."/>
            <person name="Larry D.J."/>
            <person name="Kronmiller B."/>
            <person name="Shen D."/>
            <person name="Strem M.D."/>
            <person name="Melnick R.L."/>
            <person name="Guiltinan M.J."/>
            <person name="Tyler B.M."/>
            <person name="Meinhardt L.W."/>
            <person name="Bailey B.A."/>
        </authorList>
    </citation>
    <scope>NUCLEOTIDE SEQUENCE [LARGE SCALE GENOMIC DNA]</scope>
    <source>
        <strain evidence="3">zdho120</strain>
    </source>
</reference>
<dbReference type="InterPro" id="IPR036396">
    <property type="entry name" value="Cyt_P450_sf"/>
</dbReference>